<accession>A0A8J6NBE0</accession>
<evidence type="ECO:0000313" key="2">
    <source>
        <dbReference type="EMBL" id="MBC8209307.1"/>
    </source>
</evidence>
<dbReference type="Pfam" id="PF08367">
    <property type="entry name" value="M16C_assoc"/>
    <property type="match status" value="1"/>
</dbReference>
<dbReference type="InterPro" id="IPR011249">
    <property type="entry name" value="Metalloenz_LuxS/M16"/>
</dbReference>
<dbReference type="InterPro" id="IPR007863">
    <property type="entry name" value="Peptidase_M16_C"/>
</dbReference>
<dbReference type="InterPro" id="IPR013578">
    <property type="entry name" value="Peptidase_M16C_assoc"/>
</dbReference>
<dbReference type="AlphaFoldDB" id="A0A8J6NBE0"/>
<organism evidence="2 3">
    <name type="scientific">Candidatus Desulfatifera sulfidica</name>
    <dbReference type="NCBI Taxonomy" id="2841691"/>
    <lineage>
        <taxon>Bacteria</taxon>
        <taxon>Pseudomonadati</taxon>
        <taxon>Thermodesulfobacteriota</taxon>
        <taxon>Desulfobulbia</taxon>
        <taxon>Desulfobulbales</taxon>
        <taxon>Desulfobulbaceae</taxon>
        <taxon>Candidatus Desulfatifera</taxon>
    </lineage>
</organism>
<evidence type="ECO:0000259" key="1">
    <source>
        <dbReference type="SMART" id="SM01264"/>
    </source>
</evidence>
<dbReference type="GO" id="GO:0004222">
    <property type="term" value="F:metalloendopeptidase activity"/>
    <property type="evidence" value="ECO:0007669"/>
    <property type="project" value="TreeGrafter"/>
</dbReference>
<comment type="caution">
    <text evidence="2">The sequence shown here is derived from an EMBL/GenBank/DDBJ whole genome shotgun (WGS) entry which is preliminary data.</text>
</comment>
<dbReference type="EMBL" id="JACNLK010000088">
    <property type="protein sequence ID" value="MBC8209307.1"/>
    <property type="molecule type" value="Genomic_DNA"/>
</dbReference>
<dbReference type="Proteomes" id="UP000599024">
    <property type="component" value="Unassembled WGS sequence"/>
</dbReference>
<dbReference type="InterPro" id="IPR011765">
    <property type="entry name" value="Pept_M16_N"/>
</dbReference>
<dbReference type="Pfam" id="PF05193">
    <property type="entry name" value="Peptidase_M16_C"/>
    <property type="match status" value="1"/>
</dbReference>
<evidence type="ECO:0000313" key="3">
    <source>
        <dbReference type="Proteomes" id="UP000599024"/>
    </source>
</evidence>
<proteinExistence type="predicted"/>
<dbReference type="PANTHER" id="PTHR43016">
    <property type="entry name" value="PRESEQUENCE PROTEASE"/>
    <property type="match status" value="1"/>
</dbReference>
<reference evidence="2 3" key="1">
    <citation type="submission" date="2020-08" db="EMBL/GenBank/DDBJ databases">
        <title>Bridging the membrane lipid divide: bacteria of the FCB group superphylum have the potential to synthesize archaeal ether lipids.</title>
        <authorList>
            <person name="Villanueva L."/>
            <person name="Von Meijenfeldt F.A.B."/>
            <person name="Westbye A.B."/>
            <person name="Yadav S."/>
            <person name="Hopmans E.C."/>
            <person name="Dutilh B.E."/>
            <person name="Sinninghe Damste J.S."/>
        </authorList>
    </citation>
    <scope>NUCLEOTIDE SEQUENCE [LARGE SCALE GENOMIC DNA]</scope>
    <source>
        <strain evidence="2">NIOZ-UU81</strain>
    </source>
</reference>
<dbReference type="Pfam" id="PF00675">
    <property type="entry name" value="Peptidase_M16"/>
    <property type="match status" value="1"/>
</dbReference>
<dbReference type="Pfam" id="PF22516">
    <property type="entry name" value="PreP_C"/>
    <property type="match status" value="1"/>
</dbReference>
<dbReference type="PANTHER" id="PTHR43016:SF13">
    <property type="entry name" value="PRESEQUENCE PROTEASE, MITOCHONDRIAL"/>
    <property type="match status" value="1"/>
</dbReference>
<dbReference type="SUPFAM" id="SSF63411">
    <property type="entry name" value="LuxS/MPP-like metallohydrolase"/>
    <property type="match status" value="4"/>
</dbReference>
<protein>
    <submittedName>
        <fullName evidence="2">Insulinase family protein</fullName>
    </submittedName>
</protein>
<dbReference type="GO" id="GO:0046872">
    <property type="term" value="F:metal ion binding"/>
    <property type="evidence" value="ECO:0007669"/>
    <property type="project" value="InterPro"/>
</dbReference>
<gene>
    <name evidence="2" type="ORF">H8E79_09110</name>
</gene>
<feature type="domain" description="Peptidase M16C associated" evidence="1">
    <location>
        <begin position="462"/>
        <end position="712"/>
    </location>
</feature>
<dbReference type="Gene3D" id="3.30.830.10">
    <property type="entry name" value="Metalloenzyme, LuxS/M16 peptidase-like"/>
    <property type="match status" value="4"/>
</dbReference>
<dbReference type="InterPro" id="IPR055130">
    <property type="entry name" value="PreP_C"/>
</dbReference>
<dbReference type="GO" id="GO:0016485">
    <property type="term" value="P:protein processing"/>
    <property type="evidence" value="ECO:0007669"/>
    <property type="project" value="TreeGrafter"/>
</dbReference>
<name>A0A8J6NBE0_9BACT</name>
<sequence>MTTKQFIIPEAYTLKRQEYISEIDADVLLLEHTAIGCPVVAIKNQDHNKTFAVAFHTVPTDSTGVAHILEHSVLMGSKKYPVKDVFGEINKGGLMTFLNAMTGSDVTYYPFATRNLKEYYNIMDVYCDVTLNPLLSRATFEQEGWHYHQEEADAPLQFQGVVYNEMKGAFSNPTRLLFHHIFAALMPGSTYAHESGGDPERIPDLSYEDFCSFHAEHYHPSNAVFFLYGDAQLADELNHLHNNFLNKFPEASQRALITPGEDTHQLQYIEDRYGVDSPDLTEKTFLAVGSRVSTVDRHEENAAFQVIANILFNSDASPLKNTIIASGLCKDFGGLYLSTSSARTFMITYLVGSEPEHRDQFLALYKEALTSMIENGLERDLLLSELNKFEFSLREEASRAQRGLDLIGRVMPAFKYNTDPFESLTLEPLFRSIRRKALEESYFETLIRDYLLENKATVVVTLSPDPAKGAQIKAIEEKRLQDHAAALDTQGREALIQRTQEMMAAQQTPNSSETLALLPRLTLSDLERKIDFHAVTPSSMFNTEVLVSALPTKQISYVSMGFDISAVPARLLPYVNLFATIITEVGTRNKDYRQFARELGTCTGDFSHDLNNYTQARDPKATRPVLWFQMKCLPEYQEQALQLMAEVFNAPAINDRTRIREIVLRECAWSEHNAQSEGYSLASALAFAHLSQAGILNELTTGVTNYRKELELSRDYASREDEFLGILQELAGIIFNRDNLLLNITADQEQVSRFAEHGSCLMDALGTKALTPQTISIDGLVAHEALINSAEVVFAVLAGNLFPDGKGYKGQFEVLKNYLSRDFLWNTVRQMGGAYGCFIQFSHISGNMAFISYRDPQVNKTYDSYLSIPAAVTKLDIQPQVLEQLIIGTYGNFTPHQGPAGRGATARNEYLSGITVDDKQQRISEIINTTAADLRSFAPALEQMVKHGHRTIIGNRSKIEADGHLFDRISKL</sequence>
<dbReference type="SMART" id="SM01264">
    <property type="entry name" value="M16C_associated"/>
    <property type="match status" value="1"/>
</dbReference>